<feature type="region of interest" description="Disordered" evidence="1">
    <location>
        <begin position="1"/>
        <end position="46"/>
    </location>
</feature>
<evidence type="ECO:0000256" key="1">
    <source>
        <dbReference type="SAM" id="MobiDB-lite"/>
    </source>
</evidence>
<dbReference type="CTD" id="134121"/>
<dbReference type="RefSeq" id="XP_004845221.1">
    <property type="nucleotide sequence ID" value="XM_004845164.3"/>
</dbReference>
<dbReference type="EMBL" id="GEBF01006015">
    <property type="protein sequence ID" value="JAN97617.1"/>
    <property type="molecule type" value="Transcribed_RNA"/>
</dbReference>
<accession>A0A0P6J2U2</accession>
<reference evidence="4" key="2">
    <citation type="submission" date="2025-04" db="UniProtKB">
        <authorList>
            <consortium name="RefSeq"/>
        </authorList>
    </citation>
    <scope>IDENTIFICATION</scope>
</reference>
<keyword evidence="3" id="KW-1185">Reference proteome</keyword>
<sequence>MRPEAGSRGVDLAEAGAMDPDAPERVEDPEDKEITAHTLRGRPRPLPLSALSAFSYVPPRRRDPEEHSYYRRRGQTGIVSLYDCIFKRRLDYNQKLHRDDREHAKGLGLHVAEEEQARTVGVLSSSVYGKRIQQPTEPLNRGHGRVNHVQADFYRKNDVPSVKEPGFGHIAPA</sequence>
<protein>
    <submittedName>
        <fullName evidence="2 4">Uncharacterized protein C5orf49</fullName>
    </submittedName>
</protein>
<dbReference type="GeneID" id="101717964"/>
<gene>
    <name evidence="4" type="primary">CUNH5orf49</name>
</gene>
<name>A0A0P6J2U2_HETGA</name>
<dbReference type="AlphaFoldDB" id="A0A0P6J2U2"/>
<dbReference type="PANTHER" id="PTHR34444">
    <property type="entry name" value="LOC361192"/>
    <property type="match status" value="1"/>
</dbReference>
<dbReference type="PANTHER" id="PTHR34444:SF1">
    <property type="entry name" value="CILIA- AND FLAGELLA-ASSOCIATED PROTEIN 90"/>
    <property type="match status" value="1"/>
</dbReference>
<evidence type="ECO:0000313" key="3">
    <source>
        <dbReference type="Proteomes" id="UP000694906"/>
    </source>
</evidence>
<dbReference type="KEGG" id="hgl:101717964"/>
<evidence type="ECO:0000313" key="4">
    <source>
        <dbReference type="RefSeq" id="XP_004845221.1"/>
    </source>
</evidence>
<dbReference type="InterPro" id="IPR027901">
    <property type="entry name" value="CFAP90"/>
</dbReference>
<dbReference type="OrthoDB" id="10057935at2759"/>
<proteinExistence type="predicted"/>
<dbReference type="Bgee" id="ENSHGLG00000003958">
    <property type="expression patterns" value="Expressed in testis and 2 other cell types or tissues"/>
</dbReference>
<organism evidence="2">
    <name type="scientific">Heterocephalus glaber</name>
    <name type="common">Naked mole rat</name>
    <dbReference type="NCBI Taxonomy" id="10181"/>
    <lineage>
        <taxon>Eukaryota</taxon>
        <taxon>Metazoa</taxon>
        <taxon>Chordata</taxon>
        <taxon>Craniata</taxon>
        <taxon>Vertebrata</taxon>
        <taxon>Euteleostomi</taxon>
        <taxon>Mammalia</taxon>
        <taxon>Eutheria</taxon>
        <taxon>Euarchontoglires</taxon>
        <taxon>Glires</taxon>
        <taxon>Rodentia</taxon>
        <taxon>Hystricomorpha</taxon>
        <taxon>Bathyergidae</taxon>
        <taxon>Heterocephalus</taxon>
    </lineage>
</organism>
<evidence type="ECO:0000313" key="2">
    <source>
        <dbReference type="EMBL" id="JAN97617.1"/>
    </source>
</evidence>
<dbReference type="Pfam" id="PF15074">
    <property type="entry name" value="CFAP90"/>
    <property type="match status" value="1"/>
</dbReference>
<reference evidence="2" key="1">
    <citation type="submission" date="2015-10" db="EMBL/GenBank/DDBJ databases">
        <title>FRAMA: From RNA-seq data to annotated mRNA assemblies.</title>
        <authorList>
            <person name="Bens M."/>
            <person name="Sahm A."/>
            <person name="Jahn N."/>
            <person name="Morhart M."/>
            <person name="Holtze S."/>
            <person name="Hildebrandt T.B."/>
            <person name="Platzer M."/>
            <person name="Szafranski K."/>
        </authorList>
    </citation>
    <scope>NUCLEOTIDE SEQUENCE</scope>
    <source>
        <tissue evidence="2">Testis</tissue>
    </source>
</reference>
<dbReference type="Proteomes" id="UP000694906">
    <property type="component" value="Unplaced"/>
</dbReference>